<evidence type="ECO:0000256" key="2">
    <source>
        <dbReference type="ARBA" id="ARBA00022490"/>
    </source>
</evidence>
<dbReference type="PANTHER" id="PTHR46630:SF1">
    <property type="entry name" value="TETRATRICOPEPTIDE REPEAT PROTEIN 29"/>
    <property type="match status" value="1"/>
</dbReference>
<dbReference type="InterPro" id="IPR036388">
    <property type="entry name" value="WH-like_DNA-bd_sf"/>
</dbReference>
<dbReference type="GO" id="GO:0006355">
    <property type="term" value="P:regulation of DNA-templated transcription"/>
    <property type="evidence" value="ECO:0007669"/>
    <property type="project" value="InterPro"/>
</dbReference>
<feature type="repeat" description="TPR" evidence="6">
    <location>
        <begin position="241"/>
        <end position="274"/>
    </location>
</feature>
<dbReference type="STRING" id="758820.SAMN00777080_1212"/>
<dbReference type="InterPro" id="IPR019734">
    <property type="entry name" value="TPR_rpt"/>
</dbReference>
<gene>
    <name evidence="9" type="ORF">SAMN00777080_1212</name>
</gene>
<dbReference type="EMBL" id="LT838813">
    <property type="protein sequence ID" value="SMD42651.1"/>
    <property type="molecule type" value="Genomic_DNA"/>
</dbReference>
<dbReference type="RefSeq" id="WP_084119431.1">
    <property type="nucleotide sequence ID" value="NZ_LT838813.1"/>
</dbReference>
<keyword evidence="7" id="KW-1133">Transmembrane helix</keyword>
<comment type="similarity">
    <text evidence="5">Belongs to the Rap family.</text>
</comment>
<dbReference type="SUPFAM" id="SSF46894">
    <property type="entry name" value="C-terminal effector domain of the bipartite response regulators"/>
    <property type="match status" value="1"/>
</dbReference>
<keyword evidence="7" id="KW-0812">Transmembrane</keyword>
<evidence type="ECO:0000313" key="9">
    <source>
        <dbReference type="EMBL" id="SMD42651.1"/>
    </source>
</evidence>
<proteinExistence type="inferred from homology"/>
<evidence type="ECO:0000259" key="8">
    <source>
        <dbReference type="Pfam" id="PF17874"/>
    </source>
</evidence>
<keyword evidence="4 6" id="KW-0802">TPR repeat</keyword>
<accession>A0A1W2H195</accession>
<feature type="domain" description="MalT-like TPR region" evidence="8">
    <location>
        <begin position="53"/>
        <end position="355"/>
    </location>
</feature>
<sequence length="618" mass="70991">MKYWLILVFMLFFSSVGFADNRNLDSLLSLYQKSAEGLERISALQNLFEFYLNNDPSKAKDYAIMQMEYSQSIQDILGIGMASYNMAVLHNNKSNYDSATYWYEEAYAFFKQIDNIKRMALAKYGLAILDYYRGDYDPALELLGETIQLMTRDQKDSLNVGAELQLMGMIHIRQGNLNIALKEILHTVRIFQTLQNNVRLADSYNMLGGIETQLGNYSKSIEYNQLALKIYQDQNDQFYIAQALNDMGNTYFYLKEYDEAISYLLQSAEISRQMGAKDIESTNYYNLGKVYLSQKLYGQAEEVLLKGLRIAEETQNSIKTIEASNILGQCYVEMGKPDLSLPYLNRAIELAGQSGSQEAQSQAYFFRSKALETMGNPSGALEDFKEYTRLDKIIFNAEKSRQIEELRTLFDLETKENEIKIQQNAIQLLEQKSQISRLQKILLGSGLFLLSLTLGLGWYAFRQKMKKNKLEKQKMDAELHFKSRELTTKALHLAKKNETLENLLLITQKLNESDKQAGYQDLIKTISSDLRDDNGWDTFARFFEEVHPDFFSRAANQYPGLSPGEYRLMALIKMNLSSKEMANILHISLPGIKKARQRLRKKMGLETGDSLEKVIISL</sequence>
<dbReference type="Gene3D" id="1.10.10.10">
    <property type="entry name" value="Winged helix-like DNA-binding domain superfamily/Winged helix DNA-binding domain"/>
    <property type="match status" value="1"/>
</dbReference>
<keyword evidence="3" id="KW-0677">Repeat</keyword>
<dbReference type="Pfam" id="PF17874">
    <property type="entry name" value="TPR_MalT"/>
    <property type="match status" value="1"/>
</dbReference>
<dbReference type="Gene3D" id="1.25.40.10">
    <property type="entry name" value="Tetratricopeptide repeat domain"/>
    <property type="match status" value="3"/>
</dbReference>
<evidence type="ECO:0000256" key="1">
    <source>
        <dbReference type="ARBA" id="ARBA00004496"/>
    </source>
</evidence>
<name>A0A1W2H195_9BACT</name>
<evidence type="ECO:0000256" key="3">
    <source>
        <dbReference type="ARBA" id="ARBA00022737"/>
    </source>
</evidence>
<dbReference type="InterPro" id="IPR041617">
    <property type="entry name" value="TPR_MalT"/>
</dbReference>
<feature type="transmembrane region" description="Helical" evidence="7">
    <location>
        <begin position="441"/>
        <end position="461"/>
    </location>
</feature>
<reference evidence="10" key="1">
    <citation type="submission" date="2017-04" db="EMBL/GenBank/DDBJ databases">
        <authorList>
            <person name="Varghese N."/>
            <person name="Submissions S."/>
        </authorList>
    </citation>
    <scope>NUCLEOTIDE SEQUENCE [LARGE SCALE GENOMIC DNA]</scope>
    <source>
        <strain evidence="10">DSM 16537</strain>
    </source>
</reference>
<comment type="subcellular location">
    <subcellularLocation>
        <location evidence="1">Cytoplasm</location>
    </subcellularLocation>
</comment>
<feature type="repeat" description="TPR" evidence="6">
    <location>
        <begin position="201"/>
        <end position="234"/>
    </location>
</feature>
<dbReference type="PROSITE" id="PS50005">
    <property type="entry name" value="TPR"/>
    <property type="match status" value="3"/>
</dbReference>
<evidence type="ECO:0000256" key="4">
    <source>
        <dbReference type="ARBA" id="ARBA00022803"/>
    </source>
</evidence>
<dbReference type="InterPro" id="IPR016032">
    <property type="entry name" value="Sig_transdc_resp-reg_C-effctor"/>
</dbReference>
<dbReference type="InterPro" id="IPR051476">
    <property type="entry name" value="Bac_ResReg_Asp_Phosphatase"/>
</dbReference>
<evidence type="ECO:0000256" key="7">
    <source>
        <dbReference type="SAM" id="Phobius"/>
    </source>
</evidence>
<dbReference type="GO" id="GO:0005737">
    <property type="term" value="C:cytoplasm"/>
    <property type="evidence" value="ECO:0007669"/>
    <property type="project" value="UniProtKB-SubCell"/>
</dbReference>
<dbReference type="GO" id="GO:0003677">
    <property type="term" value="F:DNA binding"/>
    <property type="evidence" value="ECO:0007669"/>
    <property type="project" value="InterPro"/>
</dbReference>
<keyword evidence="10" id="KW-1185">Reference proteome</keyword>
<dbReference type="Proteomes" id="UP000192333">
    <property type="component" value="Chromosome I"/>
</dbReference>
<protein>
    <submittedName>
        <fullName evidence="9">ATP-dependent transcriptional regulator</fullName>
    </submittedName>
</protein>
<organism evidence="9 10">
    <name type="scientific">Aquiflexum balticum DSM 16537</name>
    <dbReference type="NCBI Taxonomy" id="758820"/>
    <lineage>
        <taxon>Bacteria</taxon>
        <taxon>Pseudomonadati</taxon>
        <taxon>Bacteroidota</taxon>
        <taxon>Cytophagia</taxon>
        <taxon>Cytophagales</taxon>
        <taxon>Cyclobacteriaceae</taxon>
        <taxon>Aquiflexum</taxon>
    </lineage>
</organism>
<keyword evidence="7" id="KW-0472">Membrane</keyword>
<keyword evidence="2" id="KW-0963">Cytoplasm</keyword>
<dbReference type="SUPFAM" id="SSF48452">
    <property type="entry name" value="TPR-like"/>
    <property type="match status" value="2"/>
</dbReference>
<evidence type="ECO:0000256" key="6">
    <source>
        <dbReference type="PROSITE-ProRule" id="PRU00339"/>
    </source>
</evidence>
<dbReference type="InterPro" id="IPR011990">
    <property type="entry name" value="TPR-like_helical_dom_sf"/>
</dbReference>
<evidence type="ECO:0000256" key="5">
    <source>
        <dbReference type="ARBA" id="ARBA00038253"/>
    </source>
</evidence>
<evidence type="ECO:0000313" key="10">
    <source>
        <dbReference type="Proteomes" id="UP000192333"/>
    </source>
</evidence>
<feature type="repeat" description="TPR" evidence="6">
    <location>
        <begin position="281"/>
        <end position="314"/>
    </location>
</feature>
<dbReference type="OrthoDB" id="1090267at2"/>
<dbReference type="SMART" id="SM00028">
    <property type="entry name" value="TPR"/>
    <property type="match status" value="7"/>
</dbReference>
<dbReference type="AlphaFoldDB" id="A0A1W2H195"/>
<dbReference type="PANTHER" id="PTHR46630">
    <property type="entry name" value="TETRATRICOPEPTIDE REPEAT PROTEIN 29"/>
    <property type="match status" value="1"/>
</dbReference>